<organism evidence="1 2">
    <name type="scientific">Mycolicibacterium iranicum</name>
    <name type="common">Mycobacterium iranicum</name>
    <dbReference type="NCBI Taxonomy" id="912594"/>
    <lineage>
        <taxon>Bacteria</taxon>
        <taxon>Bacillati</taxon>
        <taxon>Actinomycetota</taxon>
        <taxon>Actinomycetes</taxon>
        <taxon>Mycobacteriales</taxon>
        <taxon>Mycobacteriaceae</taxon>
        <taxon>Mycolicibacterium</taxon>
    </lineage>
</organism>
<dbReference type="RefSeq" id="WP_183467507.1">
    <property type="nucleotide sequence ID" value="NZ_JACHVU010000003.1"/>
</dbReference>
<dbReference type="AlphaFoldDB" id="A0A839QAH5"/>
<keyword evidence="2" id="KW-1185">Reference proteome</keyword>
<dbReference type="Proteomes" id="UP000550501">
    <property type="component" value="Unassembled WGS sequence"/>
</dbReference>
<gene>
    <name evidence="1" type="ORF">FHR72_001720</name>
</gene>
<sequence>MPRTEVGVGSTVLGVLHIGRQRAVEHEDAARWARSVSADARQVKPAVRHCVPVVML</sequence>
<name>A0A839QAH5_MYCIR</name>
<proteinExistence type="predicted"/>
<dbReference type="EMBL" id="JACHVU010000003">
    <property type="protein sequence ID" value="MBB2990252.1"/>
    <property type="molecule type" value="Genomic_DNA"/>
</dbReference>
<reference evidence="1 2" key="1">
    <citation type="submission" date="2020-08" db="EMBL/GenBank/DDBJ databases">
        <title>The Agave Microbiome: Exploring the role of microbial communities in plant adaptations to desert environments.</title>
        <authorList>
            <person name="Partida-Martinez L.P."/>
        </authorList>
    </citation>
    <scope>NUCLEOTIDE SEQUENCE [LARGE SCALE GENOMIC DNA]</scope>
    <source>
        <strain evidence="1 2">AT2.18</strain>
    </source>
</reference>
<accession>A0A839QAH5</accession>
<evidence type="ECO:0000313" key="1">
    <source>
        <dbReference type="EMBL" id="MBB2990252.1"/>
    </source>
</evidence>
<protein>
    <submittedName>
        <fullName evidence="1">Uncharacterized protein</fullName>
    </submittedName>
</protein>
<comment type="caution">
    <text evidence="1">The sequence shown here is derived from an EMBL/GenBank/DDBJ whole genome shotgun (WGS) entry which is preliminary data.</text>
</comment>
<evidence type="ECO:0000313" key="2">
    <source>
        <dbReference type="Proteomes" id="UP000550501"/>
    </source>
</evidence>